<dbReference type="PANTHER" id="PTHR31286:SF178">
    <property type="entry name" value="DUF4283 DOMAIN-CONTAINING PROTEIN"/>
    <property type="match status" value="1"/>
</dbReference>
<evidence type="ECO:0000259" key="1">
    <source>
        <dbReference type="Pfam" id="PF14111"/>
    </source>
</evidence>
<gene>
    <name evidence="2" type="ORF">L1049_022978</name>
</gene>
<keyword evidence="3" id="KW-1185">Reference proteome</keyword>
<evidence type="ECO:0000313" key="2">
    <source>
        <dbReference type="EMBL" id="KAK9275710.1"/>
    </source>
</evidence>
<evidence type="ECO:0000313" key="3">
    <source>
        <dbReference type="Proteomes" id="UP001415857"/>
    </source>
</evidence>
<dbReference type="AlphaFoldDB" id="A0AAP0WSJ0"/>
<protein>
    <recommendedName>
        <fullName evidence="1">DUF4283 domain-containing protein</fullName>
    </recommendedName>
</protein>
<feature type="domain" description="DUF4283" evidence="1">
    <location>
        <begin position="2"/>
        <end position="44"/>
    </location>
</feature>
<name>A0AAP0WSJ0_LIQFO</name>
<organism evidence="2 3">
    <name type="scientific">Liquidambar formosana</name>
    <name type="common">Formosan gum</name>
    <dbReference type="NCBI Taxonomy" id="63359"/>
    <lineage>
        <taxon>Eukaryota</taxon>
        <taxon>Viridiplantae</taxon>
        <taxon>Streptophyta</taxon>
        <taxon>Embryophyta</taxon>
        <taxon>Tracheophyta</taxon>
        <taxon>Spermatophyta</taxon>
        <taxon>Magnoliopsida</taxon>
        <taxon>eudicotyledons</taxon>
        <taxon>Gunneridae</taxon>
        <taxon>Pentapetalae</taxon>
        <taxon>Saxifragales</taxon>
        <taxon>Altingiaceae</taxon>
        <taxon>Liquidambar</taxon>
    </lineage>
</organism>
<dbReference type="Pfam" id="PF14111">
    <property type="entry name" value="DUF4283"/>
    <property type="match status" value="1"/>
</dbReference>
<dbReference type="InterPro" id="IPR040256">
    <property type="entry name" value="At4g02000-like"/>
</dbReference>
<proteinExistence type="predicted"/>
<dbReference type="PANTHER" id="PTHR31286">
    <property type="entry name" value="GLYCINE-RICH CELL WALL STRUCTURAL PROTEIN 1.8-LIKE"/>
    <property type="match status" value="1"/>
</dbReference>
<comment type="caution">
    <text evidence="2">The sequence shown here is derived from an EMBL/GenBank/DDBJ whole genome shotgun (WGS) entry which is preliminary data.</text>
</comment>
<sequence>MATNTFLFVFSKADDRTRVLLTSPWSVFGFHLVLKEWPPSLTIEEIDFSFFAFWVQIHGLPLDRKIQSNASKIGAFLGKFVTVDPSTCGSSSCEKFLRIKVELCILNPLKNGFFLKREESRIDV</sequence>
<accession>A0AAP0WSJ0</accession>
<reference evidence="2 3" key="1">
    <citation type="journal article" date="2024" name="Plant J.">
        <title>Genome sequences and population genomics reveal climatic adaptation and genomic divergence between two closely related sweetgum species.</title>
        <authorList>
            <person name="Xu W.Q."/>
            <person name="Ren C.Q."/>
            <person name="Zhang X.Y."/>
            <person name="Comes H.P."/>
            <person name="Liu X.H."/>
            <person name="Li Y.G."/>
            <person name="Kettle C.J."/>
            <person name="Jalonen R."/>
            <person name="Gaisberger H."/>
            <person name="Ma Y.Z."/>
            <person name="Qiu Y.X."/>
        </authorList>
    </citation>
    <scope>NUCLEOTIDE SEQUENCE [LARGE SCALE GENOMIC DNA]</scope>
    <source>
        <strain evidence="2">Hangzhou</strain>
    </source>
</reference>
<dbReference type="Proteomes" id="UP001415857">
    <property type="component" value="Unassembled WGS sequence"/>
</dbReference>
<dbReference type="EMBL" id="JBBPBK010000011">
    <property type="protein sequence ID" value="KAK9275710.1"/>
    <property type="molecule type" value="Genomic_DNA"/>
</dbReference>
<dbReference type="InterPro" id="IPR025558">
    <property type="entry name" value="DUF4283"/>
</dbReference>